<dbReference type="AlphaFoldDB" id="A0A835H466"/>
<proteinExistence type="predicted"/>
<keyword evidence="2" id="KW-1185">Reference proteome</keyword>
<protein>
    <submittedName>
        <fullName evidence="1">Uncharacterized protein</fullName>
    </submittedName>
</protein>
<gene>
    <name evidence="1" type="ORF">IFM89_018637</name>
</gene>
<reference evidence="1 2" key="1">
    <citation type="submission" date="2020-10" db="EMBL/GenBank/DDBJ databases">
        <title>The Coptis chinensis genome and diversification of protoberbering-type alkaloids.</title>
        <authorList>
            <person name="Wang B."/>
            <person name="Shu S."/>
            <person name="Song C."/>
            <person name="Liu Y."/>
        </authorList>
    </citation>
    <scope>NUCLEOTIDE SEQUENCE [LARGE SCALE GENOMIC DNA]</scope>
    <source>
        <strain evidence="1">HL-2020</strain>
        <tissue evidence="1">Leaf</tissue>
    </source>
</reference>
<dbReference type="EMBL" id="JADFTS010000008">
    <property type="protein sequence ID" value="KAF9592921.1"/>
    <property type="molecule type" value="Genomic_DNA"/>
</dbReference>
<organism evidence="1 2">
    <name type="scientific">Coptis chinensis</name>
    <dbReference type="NCBI Taxonomy" id="261450"/>
    <lineage>
        <taxon>Eukaryota</taxon>
        <taxon>Viridiplantae</taxon>
        <taxon>Streptophyta</taxon>
        <taxon>Embryophyta</taxon>
        <taxon>Tracheophyta</taxon>
        <taxon>Spermatophyta</taxon>
        <taxon>Magnoliopsida</taxon>
        <taxon>Ranunculales</taxon>
        <taxon>Ranunculaceae</taxon>
        <taxon>Coptidoideae</taxon>
        <taxon>Coptis</taxon>
    </lineage>
</organism>
<name>A0A835H466_9MAGN</name>
<accession>A0A835H466</accession>
<comment type="caution">
    <text evidence="1">The sequence shown here is derived from an EMBL/GenBank/DDBJ whole genome shotgun (WGS) entry which is preliminary data.</text>
</comment>
<evidence type="ECO:0000313" key="2">
    <source>
        <dbReference type="Proteomes" id="UP000631114"/>
    </source>
</evidence>
<dbReference type="Proteomes" id="UP000631114">
    <property type="component" value="Unassembled WGS sequence"/>
</dbReference>
<sequence>MLEVGNDDVCVDPTGVGKISLILGSAYYYVYAGTFGAEDSVFVSLSILINSYFDFLFLYGATKDSVEHTDNKGNGCDHSFVLKEDLGYVCRFCGVINKCIETIFDFQWGKVCAYSRFCIRLNIWFIRTHGPKYLIPKLE</sequence>
<dbReference type="OrthoDB" id="1939029at2759"/>
<evidence type="ECO:0000313" key="1">
    <source>
        <dbReference type="EMBL" id="KAF9592921.1"/>
    </source>
</evidence>